<dbReference type="InterPro" id="IPR004399">
    <property type="entry name" value="HMP/HMP-P_kinase_dom"/>
</dbReference>
<evidence type="ECO:0000259" key="12">
    <source>
        <dbReference type="Pfam" id="PF08543"/>
    </source>
</evidence>
<feature type="compositionally biased region" description="Polar residues" evidence="10">
    <location>
        <begin position="1"/>
        <end position="14"/>
    </location>
</feature>
<comment type="function">
    <text evidence="3">Catalyzes the phosphorylation of hydroxymethylpyrimidine phosphate (HMP-P) to HMP-PP, and of HMP to HMP-P.</text>
</comment>
<keyword evidence="9" id="KW-0784">Thiamine biosynthesis</keyword>
<keyword evidence="5" id="KW-0808">Transferase</keyword>
<evidence type="ECO:0000256" key="9">
    <source>
        <dbReference type="ARBA" id="ARBA00022977"/>
    </source>
</evidence>
<evidence type="ECO:0000256" key="6">
    <source>
        <dbReference type="ARBA" id="ARBA00022741"/>
    </source>
</evidence>
<comment type="pathway">
    <text evidence="4">Cofactor biosynthesis; thiamine diphosphate biosynthesis; 4-amino-2-methyl-5-diphosphomethylpyrimidine from 5-amino-1-(5-phospho-D-ribosyl)imidazole: step 3/3.</text>
</comment>
<dbReference type="KEGG" id="rtn:A6122_1677"/>
<protein>
    <submittedName>
        <fullName evidence="13">Hydroxymethylpyrimidine kinase</fullName>
    </submittedName>
</protein>
<dbReference type="CDD" id="cd19365">
    <property type="entry name" value="TenA_C-like"/>
    <property type="match status" value="1"/>
</dbReference>
<dbReference type="InterPro" id="IPR029056">
    <property type="entry name" value="Ribokinase-like"/>
</dbReference>
<keyword evidence="8" id="KW-0067">ATP-binding</keyword>
<dbReference type="NCBIfam" id="TIGR00097">
    <property type="entry name" value="HMP-P_kinase"/>
    <property type="match status" value="1"/>
</dbReference>
<evidence type="ECO:0000256" key="5">
    <source>
        <dbReference type="ARBA" id="ARBA00022679"/>
    </source>
</evidence>
<reference evidence="13 14" key="1">
    <citation type="submission" date="2016-05" db="EMBL/GenBank/DDBJ databases">
        <title>Complete genome sequence of Rathayibacter tritici NCPPB 1953.</title>
        <authorList>
            <person name="Park J."/>
            <person name="Lee H.-H."/>
            <person name="Lee S.-W."/>
            <person name="Seo Y.-S."/>
        </authorList>
    </citation>
    <scope>NUCLEOTIDE SEQUENCE [LARGE SCALE GENOMIC DNA]</scope>
    <source>
        <strain evidence="13 14">NCPPB 1953</strain>
    </source>
</reference>
<dbReference type="PATRIC" id="fig|33888.3.peg.1847"/>
<dbReference type="PANTHER" id="PTHR20858:SF17">
    <property type="entry name" value="HYDROXYMETHYLPYRIMIDINE_PHOSPHOMETHYLPYRIMIDINE KINASE THI20-RELATED"/>
    <property type="match status" value="1"/>
</dbReference>
<dbReference type="Pfam" id="PF08543">
    <property type="entry name" value="Phos_pyr_kin"/>
    <property type="match status" value="1"/>
</dbReference>
<dbReference type="Gene3D" id="3.40.1190.20">
    <property type="match status" value="1"/>
</dbReference>
<feature type="region of interest" description="Disordered" evidence="10">
    <location>
        <begin position="1"/>
        <end position="37"/>
    </location>
</feature>
<dbReference type="GO" id="GO:0009228">
    <property type="term" value="P:thiamine biosynthetic process"/>
    <property type="evidence" value="ECO:0007669"/>
    <property type="project" value="UniProtKB-KW"/>
</dbReference>
<comment type="catalytic activity">
    <reaction evidence="1">
        <text>4-amino-5-hydroxymethyl-2-methylpyrimidine + ATP = 4-amino-2-methyl-5-(phosphooxymethyl)pyrimidine + ADP + H(+)</text>
        <dbReference type="Rhea" id="RHEA:23096"/>
        <dbReference type="ChEBI" id="CHEBI:15378"/>
        <dbReference type="ChEBI" id="CHEBI:16892"/>
        <dbReference type="ChEBI" id="CHEBI:30616"/>
        <dbReference type="ChEBI" id="CHEBI:58354"/>
        <dbReference type="ChEBI" id="CHEBI:456216"/>
        <dbReference type="EC" id="2.7.1.49"/>
    </reaction>
</comment>
<evidence type="ECO:0000256" key="4">
    <source>
        <dbReference type="ARBA" id="ARBA00004769"/>
    </source>
</evidence>
<evidence type="ECO:0000259" key="11">
    <source>
        <dbReference type="Pfam" id="PF03070"/>
    </source>
</evidence>
<proteinExistence type="predicted"/>
<feature type="domain" description="Thiaminase-2/PQQC" evidence="11">
    <location>
        <begin position="334"/>
        <end position="515"/>
    </location>
</feature>
<keyword evidence="6" id="KW-0547">Nucleotide-binding</keyword>
<dbReference type="EMBL" id="CP015515">
    <property type="protein sequence ID" value="AND16810.1"/>
    <property type="molecule type" value="Genomic_DNA"/>
</dbReference>
<evidence type="ECO:0000256" key="8">
    <source>
        <dbReference type="ARBA" id="ARBA00022840"/>
    </source>
</evidence>
<dbReference type="AlphaFoldDB" id="A0A160KST7"/>
<dbReference type="SUPFAM" id="SSF53613">
    <property type="entry name" value="Ribokinase-like"/>
    <property type="match status" value="1"/>
</dbReference>
<dbReference type="InterPro" id="IPR013749">
    <property type="entry name" value="PM/HMP-P_kinase-1"/>
</dbReference>
<dbReference type="PANTHER" id="PTHR20858">
    <property type="entry name" value="PHOSPHOMETHYLPYRIMIDINE KINASE"/>
    <property type="match status" value="1"/>
</dbReference>
<dbReference type="GO" id="GO:0008902">
    <property type="term" value="F:hydroxymethylpyrimidine kinase activity"/>
    <property type="evidence" value="ECO:0007669"/>
    <property type="project" value="UniProtKB-EC"/>
</dbReference>
<dbReference type="STRING" id="33888.A6122_1677"/>
<dbReference type="GO" id="GO:0005524">
    <property type="term" value="F:ATP binding"/>
    <property type="evidence" value="ECO:0007669"/>
    <property type="project" value="UniProtKB-KW"/>
</dbReference>
<feature type="domain" description="Pyridoxamine kinase/Phosphomethylpyrimidine kinase" evidence="12">
    <location>
        <begin position="54"/>
        <end position="305"/>
    </location>
</feature>
<dbReference type="GO" id="GO:0005829">
    <property type="term" value="C:cytosol"/>
    <property type="evidence" value="ECO:0007669"/>
    <property type="project" value="TreeGrafter"/>
</dbReference>
<dbReference type="InterPro" id="IPR016084">
    <property type="entry name" value="Haem_Oase-like_multi-hlx"/>
</dbReference>
<dbReference type="InterPro" id="IPR004305">
    <property type="entry name" value="Thiaminase-2/PQQC"/>
</dbReference>
<comment type="catalytic activity">
    <reaction evidence="2">
        <text>4-amino-2-methyl-5-(phosphooxymethyl)pyrimidine + ATP = 4-amino-2-methyl-5-(diphosphooxymethyl)pyrimidine + ADP</text>
        <dbReference type="Rhea" id="RHEA:19893"/>
        <dbReference type="ChEBI" id="CHEBI:30616"/>
        <dbReference type="ChEBI" id="CHEBI:57841"/>
        <dbReference type="ChEBI" id="CHEBI:58354"/>
        <dbReference type="ChEBI" id="CHEBI:456216"/>
        <dbReference type="EC" id="2.7.4.7"/>
    </reaction>
</comment>
<dbReference type="FunFam" id="3.40.1190.20:FF:000003">
    <property type="entry name" value="Phosphomethylpyrimidine kinase ThiD"/>
    <property type="match status" value="1"/>
</dbReference>
<evidence type="ECO:0000256" key="10">
    <source>
        <dbReference type="SAM" id="MobiDB-lite"/>
    </source>
</evidence>
<accession>A0A160KST7</accession>
<name>A0A160KST7_9MICO</name>
<feature type="compositionally biased region" description="Low complexity" evidence="10">
    <location>
        <begin position="20"/>
        <end position="37"/>
    </location>
</feature>
<sequence>MTAGSAPSRTTAASVGTPETPATPASPLAPRSPLASRIPLPPRIPRVLSIAGTDPTGGAGIQADLKTIGALGGYGMAVVTALVAQNTHGVRSVHLPPAAFLREQLDAVSDDVTIDAVKIGMLATAEYAGVVAQWLDDVRPPVVVVDPVMVASSGHRLLAPEAEEAVHGLLRRADLVTPNLPELGVLAGAATASDWPTALAQGAALARTLDAAVLVKGGHLDGPATPDAILTPDGRVREVPGVRVATANTHGTGCSLSSAMATLLAGRGAGSDALVEALIEAKEWLTGALRAADALEVGSGLGPVDHFHRLRPPTFCTGVWEETRELRDEIDTLPFVRALGDGSLRREDFEWYLEQDALYLTEYARVLAVAAQRAPTTAEQVFWAEGSASALATEAQLHRDRLGSREAQHAPVTRSYVDHLLAVGARGGYGEIVAALLPCFWLYADVGSRLAAAGHAEHPYADWLLSYADPVFEAATERAIVITEQAAADATPRERAAMREAFLRSSVFERDFFAAPLDRALIR</sequence>
<keyword evidence="7 13" id="KW-0418">Kinase</keyword>
<evidence type="ECO:0000313" key="14">
    <source>
        <dbReference type="Proteomes" id="UP000077071"/>
    </source>
</evidence>
<evidence type="ECO:0000256" key="2">
    <source>
        <dbReference type="ARBA" id="ARBA00000565"/>
    </source>
</evidence>
<dbReference type="Pfam" id="PF03070">
    <property type="entry name" value="TENA_THI-4"/>
    <property type="match status" value="1"/>
</dbReference>
<dbReference type="GO" id="GO:0008972">
    <property type="term" value="F:phosphomethylpyrimidine kinase activity"/>
    <property type="evidence" value="ECO:0007669"/>
    <property type="project" value="UniProtKB-EC"/>
</dbReference>
<organism evidence="13 14">
    <name type="scientific">Rathayibacter tritici</name>
    <dbReference type="NCBI Taxonomy" id="33888"/>
    <lineage>
        <taxon>Bacteria</taxon>
        <taxon>Bacillati</taxon>
        <taxon>Actinomycetota</taxon>
        <taxon>Actinomycetes</taxon>
        <taxon>Micrococcales</taxon>
        <taxon>Microbacteriaceae</taxon>
        <taxon>Rathayibacter</taxon>
    </lineage>
</organism>
<dbReference type="Gene3D" id="1.20.910.10">
    <property type="entry name" value="Heme oxygenase-like"/>
    <property type="match status" value="1"/>
</dbReference>
<dbReference type="GO" id="GO:0009229">
    <property type="term" value="P:thiamine diphosphate biosynthetic process"/>
    <property type="evidence" value="ECO:0007669"/>
    <property type="project" value="UniProtKB-UniPathway"/>
</dbReference>
<evidence type="ECO:0000313" key="13">
    <source>
        <dbReference type="EMBL" id="AND16810.1"/>
    </source>
</evidence>
<dbReference type="UniPathway" id="UPA00060">
    <property type="reaction ID" value="UER00138"/>
</dbReference>
<evidence type="ECO:0000256" key="1">
    <source>
        <dbReference type="ARBA" id="ARBA00000151"/>
    </source>
</evidence>
<dbReference type="Proteomes" id="UP000077071">
    <property type="component" value="Chromosome"/>
</dbReference>
<evidence type="ECO:0000256" key="3">
    <source>
        <dbReference type="ARBA" id="ARBA00003848"/>
    </source>
</evidence>
<dbReference type="SUPFAM" id="SSF48613">
    <property type="entry name" value="Heme oxygenase-like"/>
    <property type="match status" value="1"/>
</dbReference>
<evidence type="ECO:0000256" key="7">
    <source>
        <dbReference type="ARBA" id="ARBA00022777"/>
    </source>
</evidence>
<dbReference type="RefSeq" id="WP_084415908.1">
    <property type="nucleotide sequence ID" value="NZ_CP015515.1"/>
</dbReference>
<dbReference type="CDD" id="cd01169">
    <property type="entry name" value="HMPP_kinase"/>
    <property type="match status" value="1"/>
</dbReference>
<keyword evidence="14" id="KW-1185">Reference proteome</keyword>
<gene>
    <name evidence="13" type="ORF">A6122_1677</name>
</gene>